<reference evidence="1" key="1">
    <citation type="submission" date="2023-10" db="EMBL/GenBank/DDBJ databases">
        <authorList>
            <person name="Chen Y."/>
            <person name="Shah S."/>
            <person name="Dougan E. K."/>
            <person name="Thang M."/>
            <person name="Chan C."/>
        </authorList>
    </citation>
    <scope>NUCLEOTIDE SEQUENCE [LARGE SCALE GENOMIC DNA]</scope>
</reference>
<comment type="caution">
    <text evidence="1">The sequence shown here is derived from an EMBL/GenBank/DDBJ whole genome shotgun (WGS) entry which is preliminary data.</text>
</comment>
<name>A0ABN9UYI0_9DINO</name>
<accession>A0ABN9UYI0</accession>
<sequence>MKCSIFLHRRVRAPGTQANFAVQFAFERISAHLKFLDPTVEKELTMVEVDEAERTALLTALQLTNDPRVQAIGRDVASAVRLSVAISSEKEFLMQQVESALLHQYGSIQSLRRDVVPNALLKLWGQNEPERLPSLAASKWQMTLEQPNVESMSISDELPQLIELSSVTDEDKAAVVEGAALVEGRYLLDLLLTCVRWLRPTWSTDLLSSLDFARTQLGHHCEPDPPAPTGDKVDLAQVVLCKLKFGAQGMDALRANFVTELMRNSTARDPVPQAV</sequence>
<gene>
    <name evidence="1" type="ORF">PCOR1329_LOCUS51790</name>
</gene>
<proteinExistence type="predicted"/>
<protein>
    <submittedName>
        <fullName evidence="1">Uncharacterized protein</fullName>
    </submittedName>
</protein>
<evidence type="ECO:0000313" key="2">
    <source>
        <dbReference type="Proteomes" id="UP001189429"/>
    </source>
</evidence>
<dbReference type="Proteomes" id="UP001189429">
    <property type="component" value="Unassembled WGS sequence"/>
</dbReference>
<organism evidence="1 2">
    <name type="scientific">Prorocentrum cordatum</name>
    <dbReference type="NCBI Taxonomy" id="2364126"/>
    <lineage>
        <taxon>Eukaryota</taxon>
        <taxon>Sar</taxon>
        <taxon>Alveolata</taxon>
        <taxon>Dinophyceae</taxon>
        <taxon>Prorocentrales</taxon>
        <taxon>Prorocentraceae</taxon>
        <taxon>Prorocentrum</taxon>
    </lineage>
</organism>
<evidence type="ECO:0000313" key="1">
    <source>
        <dbReference type="EMBL" id="CAK0863708.1"/>
    </source>
</evidence>
<dbReference type="EMBL" id="CAUYUJ010016288">
    <property type="protein sequence ID" value="CAK0863708.1"/>
    <property type="molecule type" value="Genomic_DNA"/>
</dbReference>
<keyword evidence="2" id="KW-1185">Reference proteome</keyword>